<gene>
    <name evidence="6" type="ORF">JKL49_02770</name>
</gene>
<accession>A0A941HV66</accession>
<dbReference type="InterPro" id="IPR008969">
    <property type="entry name" value="CarboxyPept-like_regulatory"/>
</dbReference>
<dbReference type="Gene3D" id="2.40.170.20">
    <property type="entry name" value="TonB-dependent receptor, beta-barrel domain"/>
    <property type="match status" value="1"/>
</dbReference>
<evidence type="ECO:0000313" key="7">
    <source>
        <dbReference type="Proteomes" id="UP000622580"/>
    </source>
</evidence>
<feature type="signal peptide" evidence="4">
    <location>
        <begin position="1"/>
        <end position="23"/>
    </location>
</feature>
<organism evidence="6 7">
    <name type="scientific">Phenylobacterium glaciei</name>
    <dbReference type="NCBI Taxonomy" id="2803784"/>
    <lineage>
        <taxon>Bacteria</taxon>
        <taxon>Pseudomonadati</taxon>
        <taxon>Pseudomonadota</taxon>
        <taxon>Alphaproteobacteria</taxon>
        <taxon>Caulobacterales</taxon>
        <taxon>Caulobacteraceae</taxon>
        <taxon>Phenylobacterium</taxon>
    </lineage>
</organism>
<dbReference type="RefSeq" id="WP_215338185.1">
    <property type="nucleotide sequence ID" value="NZ_JAGSGD010000001.1"/>
</dbReference>
<feature type="chain" id="PRO_5036791646" evidence="4">
    <location>
        <begin position="24"/>
        <end position="1126"/>
    </location>
</feature>
<feature type="domain" description="TonB-dependent transporter Oar-like beta-barrel" evidence="5">
    <location>
        <begin position="240"/>
        <end position="1052"/>
    </location>
</feature>
<evidence type="ECO:0000256" key="1">
    <source>
        <dbReference type="ARBA" id="ARBA00004442"/>
    </source>
</evidence>
<comment type="subcellular location">
    <subcellularLocation>
        <location evidence="1">Cell outer membrane</location>
    </subcellularLocation>
</comment>
<sequence>MKRLAGGAALSVLVCAMSSAVYAQETTSAVGGSIVDQSGAPVRGASVAIVHTPSGTRSQTATATDGSFSARGLRPGGPYTLTFTAPGYDAKSLTGVNLVVGANQRLDVNMNAQDLVDEFVVTASRDVTANNTGRKTVLDETAVESVVSVNRDVRDLARRSALVSQNTRGDGGISIGGSNPRQNRITIDGATAVDNYGLNTGGTPTIRGPVVLDAVQQFTIDAVPTDVENGDFQGGALDVVLKAGGNDFHGSLFSNYLNDGMVGDAIRNAPVRTIISQSNYGGFLSGPILKDKLFFALSYERYESLDLTSTGPVGGGFGNDVNGVSQATIDTVTNIFNTQYASKFDVGTLARTKPVVDEKYSAKLDWNITDRQRLSLTARYALSELYSRTDLSRTSAGLDSHWYLTGEEDYSYVGELNSDWTDNFHTQIRLTYRDYERRQLPPSGQEFADISVCTAPTSINSGGDNLTSCGATSVVRFGPDEFRQANQLATETFQVQAKGEYSLGDNLIKFGYQLKKQNINNLFVPTSDGVYYFDSINDFQNGTAGQLRYANSVGGKTVESSAAILEYMVHSLYLQDALAVTPDLNITAGFRYDWFVSDSVPILNPNFVARNNFSNQATYDGRGIMMPRVSFDWKPIESVKINGGAGLFSGGVPDVLIANSFGNGNGIQTSGIQIQRTATGFQDLSGTPGFTPAIGASALNINRADPRFGYDIPAPVLAFQGGSVASPLAEVSALSPNYQLPSDWKAFLSANWDTPWYGVRLGLDLVGSKTRDGILIKDTRAQPLIVNGAIARTPDGRIRYDAIGATTAATAAARTTFNVTSQNPGGSTRDLVVFNDSAGRGFTVAVSASKTFDFGLDVRASYTHSDIKDRASSLRFSSTQNSLYGGISGDDPNGAAYGTSFDSIDHAYKLDVSYAHKFFGDNETRVTLFGERRSGRPTSFVMSDATSGRGPVFGVNRGNFLLYVPQITGEVSGPTDLDVGLVTFDTAATRDSFIAAVNKFGLTENAVQEKGSYTNHDINQVDLQLSQEIPSPIAGHKFRLTFDVQNLLNLINNKWGVFDEYTDTDRLISVACADATGAAVTATSPNPFACNRYRYSSFQTTGTQRNLPQDIKKSLWAIQVGLRYEF</sequence>
<dbReference type="GO" id="GO:0009279">
    <property type="term" value="C:cell outer membrane"/>
    <property type="evidence" value="ECO:0007669"/>
    <property type="project" value="UniProtKB-SubCell"/>
</dbReference>
<comment type="caution">
    <text evidence="6">The sequence shown here is derived from an EMBL/GenBank/DDBJ whole genome shotgun (WGS) entry which is preliminary data.</text>
</comment>
<evidence type="ECO:0000256" key="3">
    <source>
        <dbReference type="ARBA" id="ARBA00023237"/>
    </source>
</evidence>
<dbReference type="GO" id="GO:0004180">
    <property type="term" value="F:carboxypeptidase activity"/>
    <property type="evidence" value="ECO:0007669"/>
    <property type="project" value="UniProtKB-KW"/>
</dbReference>
<dbReference type="SUPFAM" id="SSF56935">
    <property type="entry name" value="Porins"/>
    <property type="match status" value="1"/>
</dbReference>
<protein>
    <submittedName>
        <fullName evidence="6">Carboxypeptidase regulatory-like domain-containing protein</fullName>
    </submittedName>
</protein>
<dbReference type="Pfam" id="PF13620">
    <property type="entry name" value="CarboxypepD_reg"/>
    <property type="match status" value="1"/>
</dbReference>
<proteinExistence type="predicted"/>
<name>A0A941HV66_9CAUL</name>
<dbReference type="Proteomes" id="UP000622580">
    <property type="component" value="Unassembled WGS sequence"/>
</dbReference>
<keyword evidence="2" id="KW-0472">Membrane</keyword>
<keyword evidence="6" id="KW-0645">Protease</keyword>
<dbReference type="Pfam" id="PF25183">
    <property type="entry name" value="OMP_b-brl_4"/>
    <property type="match status" value="1"/>
</dbReference>
<dbReference type="InterPro" id="IPR057601">
    <property type="entry name" value="Oar-like_b-barrel"/>
</dbReference>
<dbReference type="Gene3D" id="2.60.40.1120">
    <property type="entry name" value="Carboxypeptidase-like, regulatory domain"/>
    <property type="match status" value="1"/>
</dbReference>
<evidence type="ECO:0000313" key="6">
    <source>
        <dbReference type="EMBL" id="MBR7618300.1"/>
    </source>
</evidence>
<dbReference type="EMBL" id="JAGSGD010000001">
    <property type="protein sequence ID" value="MBR7618300.1"/>
    <property type="molecule type" value="Genomic_DNA"/>
</dbReference>
<keyword evidence="6" id="KW-0121">Carboxypeptidase</keyword>
<evidence type="ECO:0000259" key="5">
    <source>
        <dbReference type="Pfam" id="PF25183"/>
    </source>
</evidence>
<dbReference type="SUPFAM" id="SSF49464">
    <property type="entry name" value="Carboxypeptidase regulatory domain-like"/>
    <property type="match status" value="1"/>
</dbReference>
<dbReference type="InterPro" id="IPR036942">
    <property type="entry name" value="Beta-barrel_TonB_sf"/>
</dbReference>
<keyword evidence="4" id="KW-0732">Signal</keyword>
<dbReference type="AlphaFoldDB" id="A0A941HV66"/>
<keyword evidence="6" id="KW-0378">Hydrolase</keyword>
<reference evidence="6" key="1">
    <citation type="submission" date="2021-04" db="EMBL/GenBank/DDBJ databases">
        <title>Draft genome assembly of strain Phenylobacterium sp. 20VBR1 using MiniION and Illumina platforms.</title>
        <authorList>
            <person name="Thomas F.A."/>
            <person name="Krishnan K.P."/>
            <person name="Sinha R.K."/>
        </authorList>
    </citation>
    <scope>NUCLEOTIDE SEQUENCE</scope>
    <source>
        <strain evidence="6">20VBR1</strain>
    </source>
</reference>
<evidence type="ECO:0000256" key="2">
    <source>
        <dbReference type="ARBA" id="ARBA00023136"/>
    </source>
</evidence>
<keyword evidence="3" id="KW-0998">Cell outer membrane</keyword>
<keyword evidence="7" id="KW-1185">Reference proteome</keyword>
<evidence type="ECO:0000256" key="4">
    <source>
        <dbReference type="SAM" id="SignalP"/>
    </source>
</evidence>